<sequence>MRFSRCALLIITASMFEHASAFSSINSSRHNCNHSIRTNVATPQKSTLSSSFAVDEEEKQATAIVEEDSIPTTAVQRSYLDDGFVFGLEGSGLERPTGKEARVVVEGDSLETQPWQVALVSATMMFHAAFSAYNVHEVIGQTHSTPLGLTESAVAIVSSWVMADLGSGILHWSVDNYGNGSTPVMGNIIAAFQGHHSAPWTITERGFCNNVYKLCTPFGIPTVLALSYLTGFAPLPSLFVAVFCAMEILSQELHKWSHMTKKEVPGWVNWMQDAGLSIPRTDHANHHKAPYEGNYCIVSGVCNPALDQSGFFRRLEHLVYNINGVESNSWKLDGALRAKTLNGDYSL</sequence>
<dbReference type="InterPro" id="IPR052864">
    <property type="entry name" value="Chloroplast_FAD_CarF"/>
</dbReference>
<feature type="signal peptide" evidence="6">
    <location>
        <begin position="1"/>
        <end position="21"/>
    </location>
</feature>
<dbReference type="Pfam" id="PF10520">
    <property type="entry name" value="Lipid_desat"/>
    <property type="match status" value="1"/>
</dbReference>
<evidence type="ECO:0000256" key="1">
    <source>
        <dbReference type="ARBA" id="ARBA00004141"/>
    </source>
</evidence>
<dbReference type="GO" id="GO:0016020">
    <property type="term" value="C:membrane"/>
    <property type="evidence" value="ECO:0007669"/>
    <property type="project" value="UniProtKB-SubCell"/>
</dbReference>
<dbReference type="EMBL" id="HBGY01006952">
    <property type="protein sequence ID" value="CAD9564027.1"/>
    <property type="molecule type" value="Transcribed_RNA"/>
</dbReference>
<evidence type="ECO:0000256" key="4">
    <source>
        <dbReference type="ARBA" id="ARBA00022989"/>
    </source>
</evidence>
<evidence type="ECO:0000256" key="6">
    <source>
        <dbReference type="SAM" id="SignalP"/>
    </source>
</evidence>
<evidence type="ECO:0000256" key="2">
    <source>
        <dbReference type="ARBA" id="ARBA00007620"/>
    </source>
</evidence>
<keyword evidence="4" id="KW-1133">Transmembrane helix</keyword>
<reference evidence="8" key="1">
    <citation type="submission" date="2021-01" db="EMBL/GenBank/DDBJ databases">
        <authorList>
            <person name="Corre E."/>
            <person name="Pelletier E."/>
            <person name="Niang G."/>
            <person name="Scheremetjew M."/>
            <person name="Finn R."/>
            <person name="Kale V."/>
            <person name="Holt S."/>
            <person name="Cochrane G."/>
            <person name="Meng A."/>
            <person name="Brown T."/>
            <person name="Cohen L."/>
        </authorList>
    </citation>
    <scope>NUCLEOTIDE SEQUENCE</scope>
    <source>
        <strain evidence="8">B650</strain>
    </source>
</reference>
<evidence type="ECO:0000256" key="5">
    <source>
        <dbReference type="ARBA" id="ARBA00023136"/>
    </source>
</evidence>
<keyword evidence="3" id="KW-0812">Transmembrane</keyword>
<protein>
    <recommendedName>
        <fullName evidence="7">Lipid desaturase domain-containing protein</fullName>
    </recommendedName>
</protein>
<dbReference type="AlphaFoldDB" id="A0A7S2K3J7"/>
<proteinExistence type="inferred from homology"/>
<comment type="similarity">
    <text evidence="2">Belongs to the fatty acid desaturase CarF family.</text>
</comment>
<comment type="subcellular location">
    <subcellularLocation>
        <location evidence="1">Membrane</location>
        <topology evidence="1">Multi-pass membrane protein</topology>
    </subcellularLocation>
</comment>
<feature type="domain" description="Lipid desaturase" evidence="7">
    <location>
        <begin position="160"/>
        <end position="330"/>
    </location>
</feature>
<accession>A0A7S2K3J7</accession>
<keyword evidence="6" id="KW-0732">Signal</keyword>
<evidence type="ECO:0000259" key="7">
    <source>
        <dbReference type="Pfam" id="PF10520"/>
    </source>
</evidence>
<evidence type="ECO:0000313" key="8">
    <source>
        <dbReference type="EMBL" id="CAD9564027.1"/>
    </source>
</evidence>
<dbReference type="PANTHER" id="PTHR48140">
    <property type="entry name" value="FATTY ACID DESATURASE 4, CHLOROPLASTIC-RELATED"/>
    <property type="match status" value="1"/>
</dbReference>
<dbReference type="InterPro" id="IPR019547">
    <property type="entry name" value="Lipid_desat"/>
</dbReference>
<dbReference type="GO" id="GO:0006631">
    <property type="term" value="P:fatty acid metabolic process"/>
    <property type="evidence" value="ECO:0007669"/>
    <property type="project" value="UniProtKB-UniPathway"/>
</dbReference>
<feature type="chain" id="PRO_5031386570" description="Lipid desaturase domain-containing protein" evidence="6">
    <location>
        <begin position="22"/>
        <end position="347"/>
    </location>
</feature>
<gene>
    <name evidence="8" type="ORF">LDAN0321_LOCUS4293</name>
</gene>
<dbReference type="UniPathway" id="UPA00199"/>
<keyword evidence="5" id="KW-0472">Membrane</keyword>
<organism evidence="8">
    <name type="scientific">Leptocylindrus danicus</name>
    <dbReference type="NCBI Taxonomy" id="163516"/>
    <lineage>
        <taxon>Eukaryota</taxon>
        <taxon>Sar</taxon>
        <taxon>Stramenopiles</taxon>
        <taxon>Ochrophyta</taxon>
        <taxon>Bacillariophyta</taxon>
        <taxon>Coscinodiscophyceae</taxon>
        <taxon>Chaetocerotophycidae</taxon>
        <taxon>Leptocylindrales</taxon>
        <taxon>Leptocylindraceae</taxon>
        <taxon>Leptocylindrus</taxon>
    </lineage>
</organism>
<evidence type="ECO:0000256" key="3">
    <source>
        <dbReference type="ARBA" id="ARBA00022692"/>
    </source>
</evidence>
<name>A0A7S2K3J7_9STRA</name>
<dbReference type="PANTHER" id="PTHR48140:SF1">
    <property type="entry name" value="FATTY ACID DESATURASE 4, CHLOROPLASTIC-RELATED"/>
    <property type="match status" value="1"/>
</dbReference>